<evidence type="ECO:0000256" key="3">
    <source>
        <dbReference type="ARBA" id="ARBA00023002"/>
    </source>
</evidence>
<dbReference type="Gene3D" id="2.102.10.10">
    <property type="entry name" value="Rieske [2Fe-2S] iron-sulphur domain"/>
    <property type="match status" value="1"/>
</dbReference>
<protein>
    <submittedName>
        <fullName evidence="7">Rieske 2Fe-2S domain-containing protein</fullName>
    </submittedName>
</protein>
<dbReference type="PANTHER" id="PTHR21266:SF59">
    <property type="entry name" value="BLR4922 PROTEIN"/>
    <property type="match status" value="1"/>
</dbReference>
<dbReference type="Pfam" id="PF19301">
    <property type="entry name" value="LigXa_C"/>
    <property type="match status" value="1"/>
</dbReference>
<feature type="domain" description="Rieske" evidence="6">
    <location>
        <begin position="27"/>
        <end position="135"/>
    </location>
</feature>
<evidence type="ECO:0000256" key="4">
    <source>
        <dbReference type="ARBA" id="ARBA00023004"/>
    </source>
</evidence>
<dbReference type="InterPro" id="IPR045623">
    <property type="entry name" value="LigXa_C"/>
</dbReference>
<keyword evidence="2" id="KW-0479">Metal-binding</keyword>
<gene>
    <name evidence="7" type="ORF">GRI89_16090</name>
</gene>
<keyword evidence="5" id="KW-0411">Iron-sulfur</keyword>
<name>A0A6I4SY83_9SPHN</name>
<reference evidence="7 8" key="1">
    <citation type="submission" date="2019-12" db="EMBL/GenBank/DDBJ databases">
        <title>Genomic-based taxomic classification of the family Erythrobacteraceae.</title>
        <authorList>
            <person name="Xu L."/>
        </authorList>
    </citation>
    <scope>NUCLEOTIDE SEQUENCE [LARGE SCALE GENOMIC DNA]</scope>
    <source>
        <strain evidence="7 8">MCCC 1K01500</strain>
    </source>
</reference>
<comment type="caution">
    <text evidence="7">The sequence shown here is derived from an EMBL/GenBank/DDBJ whole genome shotgun (WGS) entry which is preliminary data.</text>
</comment>
<evidence type="ECO:0000259" key="6">
    <source>
        <dbReference type="PROSITE" id="PS51296"/>
    </source>
</evidence>
<dbReference type="GO" id="GO:0051537">
    <property type="term" value="F:2 iron, 2 sulfur cluster binding"/>
    <property type="evidence" value="ECO:0007669"/>
    <property type="project" value="UniProtKB-KW"/>
</dbReference>
<evidence type="ECO:0000256" key="1">
    <source>
        <dbReference type="ARBA" id="ARBA00022714"/>
    </source>
</evidence>
<dbReference type="OrthoDB" id="7418829at2"/>
<dbReference type="InterPro" id="IPR017941">
    <property type="entry name" value="Rieske_2Fe-2S"/>
</dbReference>
<sequence>MLNKADNELLTRVGPGTAMGAMLREYWVPACRSATLEAGGAPEKIHLFGENFVAFRSPDGTPGFLQEACPHRCASLRLARNEEGGLRCIFHGWKFSAAGKCIDAPTEPRAQREKFADSVPVRSHRVHEAGGMVWVYMGAKETPPRFPDYEFTDLPEGHVQPYRGIIRTNWLQGLEALLDSAHVTFLHATNLDSAKGRSYFKDESDMMLADGAPVFEFDERPYGFREGAIREEAEGRRYARVREVSLPFFSFIPSAPRGPRMVCCSIPIDDVTTAQWYIAYDTDAPIRHNMIGAFGTWSENPDHFNADMGGPEDNWQQDREAMKAGHWSGIIGRSNAYEDFAVQESMGPIVDRTKEYLGTCDRVIYRARRLLLDAVRRHRDVGELAFSAEEIDYGAIRAVSFAYPADADWREVDPEGLAEAAE</sequence>
<keyword evidence="8" id="KW-1185">Reference proteome</keyword>
<proteinExistence type="predicted"/>
<dbReference type="GO" id="GO:0016491">
    <property type="term" value="F:oxidoreductase activity"/>
    <property type="evidence" value="ECO:0007669"/>
    <property type="project" value="UniProtKB-KW"/>
</dbReference>
<dbReference type="GO" id="GO:0046872">
    <property type="term" value="F:metal ion binding"/>
    <property type="evidence" value="ECO:0007669"/>
    <property type="project" value="UniProtKB-KW"/>
</dbReference>
<evidence type="ECO:0000256" key="5">
    <source>
        <dbReference type="ARBA" id="ARBA00023014"/>
    </source>
</evidence>
<dbReference type="PROSITE" id="PS51296">
    <property type="entry name" value="RIESKE"/>
    <property type="match status" value="1"/>
</dbReference>
<evidence type="ECO:0000313" key="8">
    <source>
        <dbReference type="Proteomes" id="UP000433652"/>
    </source>
</evidence>
<dbReference type="EMBL" id="WTYM01000058">
    <property type="protein sequence ID" value="MXO61064.1"/>
    <property type="molecule type" value="Genomic_DNA"/>
</dbReference>
<dbReference type="Pfam" id="PF00355">
    <property type="entry name" value="Rieske"/>
    <property type="match status" value="1"/>
</dbReference>
<dbReference type="SUPFAM" id="SSF50022">
    <property type="entry name" value="ISP domain"/>
    <property type="match status" value="1"/>
</dbReference>
<dbReference type="InterPro" id="IPR036922">
    <property type="entry name" value="Rieske_2Fe-2S_sf"/>
</dbReference>
<dbReference type="RefSeq" id="WP_159797750.1">
    <property type="nucleotide sequence ID" value="NZ_WTYM01000058.1"/>
</dbReference>
<evidence type="ECO:0000313" key="7">
    <source>
        <dbReference type="EMBL" id="MXO61064.1"/>
    </source>
</evidence>
<keyword evidence="3" id="KW-0560">Oxidoreductase</keyword>
<accession>A0A6I4SY83</accession>
<keyword evidence="1" id="KW-0001">2Fe-2S</keyword>
<evidence type="ECO:0000256" key="2">
    <source>
        <dbReference type="ARBA" id="ARBA00022723"/>
    </source>
</evidence>
<keyword evidence="4" id="KW-0408">Iron</keyword>
<dbReference type="AlphaFoldDB" id="A0A6I4SY83"/>
<organism evidence="7 8">
    <name type="scientific">Croceibacterium salegens</name>
    <dbReference type="NCBI Taxonomy" id="1737568"/>
    <lineage>
        <taxon>Bacteria</taxon>
        <taxon>Pseudomonadati</taxon>
        <taxon>Pseudomonadota</taxon>
        <taxon>Alphaproteobacteria</taxon>
        <taxon>Sphingomonadales</taxon>
        <taxon>Erythrobacteraceae</taxon>
        <taxon>Croceibacterium</taxon>
    </lineage>
</organism>
<dbReference type="PANTHER" id="PTHR21266">
    <property type="entry name" value="IRON-SULFUR DOMAIN CONTAINING PROTEIN"/>
    <property type="match status" value="1"/>
</dbReference>
<dbReference type="SUPFAM" id="SSF55961">
    <property type="entry name" value="Bet v1-like"/>
    <property type="match status" value="1"/>
</dbReference>
<dbReference type="Proteomes" id="UP000433652">
    <property type="component" value="Unassembled WGS sequence"/>
</dbReference>
<dbReference type="InterPro" id="IPR050584">
    <property type="entry name" value="Cholesterol_7-desaturase"/>
</dbReference>